<feature type="coiled-coil region" evidence="1">
    <location>
        <begin position="46"/>
        <end position="80"/>
    </location>
</feature>
<comment type="caution">
    <text evidence="2">The sequence shown here is derived from an EMBL/GenBank/DDBJ whole genome shotgun (WGS) entry which is preliminary data.</text>
</comment>
<dbReference type="Proteomes" id="UP000723463">
    <property type="component" value="Unassembled WGS sequence"/>
</dbReference>
<keyword evidence="3" id="KW-1185">Reference proteome</keyword>
<proteinExistence type="predicted"/>
<sequence length="264" mass="30096">MAPGVQETVRASSDIYQAFAKAIKDSHGELSRVELSQELSGHFQKLEVMVTKNTELQEAMNAKQEEMERLQKQVLDNQKEMKQPQKRALDQLAVLQSRVRAVLTQTYELYEHPIPQHTKTTNSKTKIPHHIHIAKHKGYEIARPSEFFQQYGSYILMILKMLKFGQLLYRSCFLIGAESIDQVTAALKQLQEHLEIGVDRVIGHIDNVLARDDGAFEANDEQARSKEALEGADLRKLDTFLKDKDGNKVLGNLYRTVTDEGHVK</sequence>
<accession>A0A9P6JXE1</accession>
<reference evidence="2" key="1">
    <citation type="journal article" date="2020" name="Fungal Divers.">
        <title>Resolving the Mortierellaceae phylogeny through synthesis of multi-gene phylogenetics and phylogenomics.</title>
        <authorList>
            <person name="Vandepol N."/>
            <person name="Liber J."/>
            <person name="Desiro A."/>
            <person name="Na H."/>
            <person name="Kennedy M."/>
            <person name="Barry K."/>
            <person name="Grigoriev I.V."/>
            <person name="Miller A.N."/>
            <person name="O'Donnell K."/>
            <person name="Stajich J.E."/>
            <person name="Bonito G."/>
        </authorList>
    </citation>
    <scope>NUCLEOTIDE SEQUENCE</scope>
    <source>
        <strain evidence="2">NRRL 2591</strain>
    </source>
</reference>
<evidence type="ECO:0000313" key="3">
    <source>
        <dbReference type="Proteomes" id="UP000723463"/>
    </source>
</evidence>
<dbReference type="AlphaFoldDB" id="A0A9P6JXE1"/>
<evidence type="ECO:0000256" key="1">
    <source>
        <dbReference type="SAM" id="Coils"/>
    </source>
</evidence>
<dbReference type="EMBL" id="JAAAXW010000872">
    <property type="protein sequence ID" value="KAF9536254.1"/>
    <property type="molecule type" value="Genomic_DNA"/>
</dbReference>
<keyword evidence="1" id="KW-0175">Coiled coil</keyword>
<evidence type="ECO:0000313" key="2">
    <source>
        <dbReference type="EMBL" id="KAF9536254.1"/>
    </source>
</evidence>
<gene>
    <name evidence="2" type="ORF">EC957_011849</name>
</gene>
<name>A0A9P6JXE1_9FUNG</name>
<protein>
    <submittedName>
        <fullName evidence="2">Uncharacterized protein</fullName>
    </submittedName>
</protein>
<organism evidence="2 3">
    <name type="scientific">Mortierella hygrophila</name>
    <dbReference type="NCBI Taxonomy" id="979708"/>
    <lineage>
        <taxon>Eukaryota</taxon>
        <taxon>Fungi</taxon>
        <taxon>Fungi incertae sedis</taxon>
        <taxon>Mucoromycota</taxon>
        <taxon>Mortierellomycotina</taxon>
        <taxon>Mortierellomycetes</taxon>
        <taxon>Mortierellales</taxon>
        <taxon>Mortierellaceae</taxon>
        <taxon>Mortierella</taxon>
    </lineage>
</organism>